<protein>
    <submittedName>
        <fullName evidence="1">Uncharacterized protein</fullName>
    </submittedName>
</protein>
<name>A0AA86RUJ7_9FABA</name>
<dbReference type="AlphaFoldDB" id="A0AA86RUJ7"/>
<evidence type="ECO:0000313" key="2">
    <source>
        <dbReference type="Proteomes" id="UP001189624"/>
    </source>
</evidence>
<dbReference type="Proteomes" id="UP001189624">
    <property type="component" value="Chromosome 2"/>
</dbReference>
<gene>
    <name evidence="1" type="ORF">AYBTSS11_LOCUS4986</name>
</gene>
<dbReference type="Gramene" id="rna-AYBTSS11_LOCUS4986">
    <property type="protein sequence ID" value="CAJ1930956.1"/>
    <property type="gene ID" value="gene-AYBTSS11_LOCUS4986"/>
</dbReference>
<organism evidence="1 2">
    <name type="scientific">Sphenostylis stenocarpa</name>
    <dbReference type="NCBI Taxonomy" id="92480"/>
    <lineage>
        <taxon>Eukaryota</taxon>
        <taxon>Viridiplantae</taxon>
        <taxon>Streptophyta</taxon>
        <taxon>Embryophyta</taxon>
        <taxon>Tracheophyta</taxon>
        <taxon>Spermatophyta</taxon>
        <taxon>Magnoliopsida</taxon>
        <taxon>eudicotyledons</taxon>
        <taxon>Gunneridae</taxon>
        <taxon>Pentapetalae</taxon>
        <taxon>rosids</taxon>
        <taxon>fabids</taxon>
        <taxon>Fabales</taxon>
        <taxon>Fabaceae</taxon>
        <taxon>Papilionoideae</taxon>
        <taxon>50 kb inversion clade</taxon>
        <taxon>NPAAA clade</taxon>
        <taxon>indigoferoid/millettioid clade</taxon>
        <taxon>Phaseoleae</taxon>
        <taxon>Sphenostylis</taxon>
    </lineage>
</organism>
<accession>A0AA86RUJ7</accession>
<sequence length="59" mass="6559">MAQYGVRSRASLCPLLCGMAPHRDCWNRLLLGPDVMGVVRVAFVSSRFPLLLQSLVIDE</sequence>
<keyword evidence="2" id="KW-1185">Reference proteome</keyword>
<reference evidence="1" key="1">
    <citation type="submission" date="2023-10" db="EMBL/GenBank/DDBJ databases">
        <authorList>
            <person name="Domelevo Entfellner J.-B."/>
        </authorList>
    </citation>
    <scope>NUCLEOTIDE SEQUENCE</scope>
</reference>
<evidence type="ECO:0000313" key="1">
    <source>
        <dbReference type="EMBL" id="CAJ1930956.1"/>
    </source>
</evidence>
<dbReference type="EMBL" id="OY731399">
    <property type="protein sequence ID" value="CAJ1930956.1"/>
    <property type="molecule type" value="Genomic_DNA"/>
</dbReference>
<proteinExistence type="predicted"/>